<keyword evidence="2" id="KW-0789">Thiol protease inhibitor</keyword>
<dbReference type="PANTHER" id="PTHR36530:SF1">
    <property type="entry name" value="AMOEBIASIN-1"/>
    <property type="match status" value="1"/>
</dbReference>
<dbReference type="KEGG" id="mshg:MSG_03216"/>
<dbReference type="Gene3D" id="2.60.40.2020">
    <property type="match status" value="1"/>
</dbReference>
<dbReference type="AlphaFoldDB" id="A0A1Z4EK67"/>
<proteinExistence type="predicted"/>
<feature type="domain" description="Proteinase inhibitor I42 chagasin" evidence="3">
    <location>
        <begin position="58"/>
        <end position="144"/>
    </location>
</feature>
<dbReference type="InterPro" id="IPR036331">
    <property type="entry name" value="Chagasin-like_sf"/>
</dbReference>
<dbReference type="PANTHER" id="PTHR36530">
    <property type="entry name" value="INHIBITOR OF CYSTEINE PEPTIDASE"/>
    <property type="match status" value="1"/>
</dbReference>
<name>A0A1Z4EK67_9MYCO</name>
<evidence type="ECO:0000256" key="1">
    <source>
        <dbReference type="ARBA" id="ARBA00022690"/>
    </source>
</evidence>
<keyword evidence="5" id="KW-1185">Reference proteome</keyword>
<dbReference type="EMBL" id="AP018164">
    <property type="protein sequence ID" value="BAX93354.1"/>
    <property type="molecule type" value="Genomic_DNA"/>
</dbReference>
<evidence type="ECO:0000256" key="2">
    <source>
        <dbReference type="ARBA" id="ARBA00022704"/>
    </source>
</evidence>
<evidence type="ECO:0000313" key="4">
    <source>
        <dbReference type="EMBL" id="BAX93354.1"/>
    </source>
</evidence>
<dbReference type="Proteomes" id="UP000217736">
    <property type="component" value="Chromosome"/>
</dbReference>
<keyword evidence="1" id="KW-0646">Protease inhibitor</keyword>
<evidence type="ECO:0000259" key="3">
    <source>
        <dbReference type="Pfam" id="PF09394"/>
    </source>
</evidence>
<sequence length="150" mass="16273">MEEMAFVKIRVLVTIAMLLSSTLMGCHFASRNPPTSRTLQVSMDEVSKQRSITQNVTLAVGNTLKVQLGSNYSTPYRWAAETKISDKSVMRQASHQYVAPSTDALGAPGSEVWTFDALKSGTTTISTSYSSFVGKNPAPVCQYSVVVTVQ</sequence>
<dbReference type="Pfam" id="PF09394">
    <property type="entry name" value="Inhibitor_I42"/>
    <property type="match status" value="1"/>
</dbReference>
<dbReference type="SUPFAM" id="SSF141066">
    <property type="entry name" value="ICP-like"/>
    <property type="match status" value="1"/>
</dbReference>
<dbReference type="InterPro" id="IPR052781">
    <property type="entry name" value="Cys_protease_inhibitor_I42"/>
</dbReference>
<protein>
    <recommendedName>
        <fullName evidence="3">Proteinase inhibitor I42 chagasin domain-containing protein</fullName>
    </recommendedName>
</protein>
<accession>A0A1Z4EK67</accession>
<gene>
    <name evidence="4" type="ORF">MSG_03216</name>
</gene>
<reference evidence="5" key="1">
    <citation type="submission" date="2017-06" db="EMBL/GenBank/DDBJ databases">
        <title>Complete Genome Sequence of Mycobacterium shigaense.</title>
        <authorList>
            <person name="Fukano H."/>
            <person name="Yoshida M."/>
            <person name="Kazumi Y."/>
            <person name="Ogura Y."/>
            <person name="Mitarai S."/>
            <person name="Hayashi T."/>
            <person name="Hoshino Y."/>
        </authorList>
    </citation>
    <scope>NUCLEOTIDE SEQUENCE [LARGE SCALE GENOMIC DNA]</scope>
    <source>
        <strain evidence="5">UN-152</strain>
    </source>
</reference>
<evidence type="ECO:0000313" key="5">
    <source>
        <dbReference type="Proteomes" id="UP000217736"/>
    </source>
</evidence>
<dbReference type="InterPro" id="IPR018990">
    <property type="entry name" value="Prot_inh_I42_chagasin"/>
</dbReference>
<organism evidence="4 5">
    <name type="scientific">Mycobacterium shigaense</name>
    <dbReference type="NCBI Taxonomy" id="722731"/>
    <lineage>
        <taxon>Bacteria</taxon>
        <taxon>Bacillati</taxon>
        <taxon>Actinomycetota</taxon>
        <taxon>Actinomycetes</taxon>
        <taxon>Mycobacteriales</taxon>
        <taxon>Mycobacteriaceae</taxon>
        <taxon>Mycobacterium</taxon>
        <taxon>Mycobacterium simiae complex</taxon>
    </lineage>
</organism>
<dbReference type="GO" id="GO:0004869">
    <property type="term" value="F:cysteine-type endopeptidase inhibitor activity"/>
    <property type="evidence" value="ECO:0007669"/>
    <property type="project" value="UniProtKB-KW"/>
</dbReference>